<dbReference type="Proteomes" id="UP000326877">
    <property type="component" value="Unassembled WGS sequence"/>
</dbReference>
<dbReference type="EMBL" id="ML735302">
    <property type="protein sequence ID" value="KAE8386948.1"/>
    <property type="molecule type" value="Genomic_DNA"/>
</dbReference>
<name>A0A5N7BZE3_PETAA</name>
<protein>
    <submittedName>
        <fullName evidence="1">Uncharacterized protein</fullName>
    </submittedName>
</protein>
<sequence>MNSGSGFYKLNRLYSVQACQELVKQSSRLLLCIISTLDLEMNPLSASHTYIATSGNSTNKGLLILLRAY</sequence>
<gene>
    <name evidence="1" type="ORF">BDV23DRAFT_162263</name>
</gene>
<accession>A0A5N7BZE3</accession>
<reference evidence="1" key="1">
    <citation type="submission" date="2019-04" db="EMBL/GenBank/DDBJ databases">
        <title>Friends and foes A comparative genomics studyof 23 Aspergillus species from section Flavi.</title>
        <authorList>
            <consortium name="DOE Joint Genome Institute"/>
            <person name="Kjaerbolling I."/>
            <person name="Vesth T."/>
            <person name="Frisvad J.C."/>
            <person name="Nybo J.L."/>
            <person name="Theobald S."/>
            <person name="Kildgaard S."/>
            <person name="Isbrandt T."/>
            <person name="Kuo A."/>
            <person name="Sato A."/>
            <person name="Lyhne E.K."/>
            <person name="Kogle M.E."/>
            <person name="Wiebenga A."/>
            <person name="Kun R.S."/>
            <person name="Lubbers R.J."/>
            <person name="Makela M.R."/>
            <person name="Barry K."/>
            <person name="Chovatia M."/>
            <person name="Clum A."/>
            <person name="Daum C."/>
            <person name="Haridas S."/>
            <person name="He G."/>
            <person name="LaButti K."/>
            <person name="Lipzen A."/>
            <person name="Mondo S."/>
            <person name="Riley R."/>
            <person name="Salamov A."/>
            <person name="Simmons B.A."/>
            <person name="Magnuson J.K."/>
            <person name="Henrissat B."/>
            <person name="Mortensen U.H."/>
            <person name="Larsen T.O."/>
            <person name="Devries R.P."/>
            <person name="Grigoriev I.V."/>
            <person name="Machida M."/>
            <person name="Baker S.E."/>
            <person name="Andersen M.R."/>
        </authorList>
    </citation>
    <scope>NUCLEOTIDE SEQUENCE [LARGE SCALE GENOMIC DNA]</scope>
    <source>
        <strain evidence="1">IBT 14317</strain>
    </source>
</reference>
<organism evidence="1">
    <name type="scientific">Petromyces alliaceus</name>
    <name type="common">Aspergillus alliaceus</name>
    <dbReference type="NCBI Taxonomy" id="209559"/>
    <lineage>
        <taxon>Eukaryota</taxon>
        <taxon>Fungi</taxon>
        <taxon>Dikarya</taxon>
        <taxon>Ascomycota</taxon>
        <taxon>Pezizomycotina</taxon>
        <taxon>Eurotiomycetes</taxon>
        <taxon>Eurotiomycetidae</taxon>
        <taxon>Eurotiales</taxon>
        <taxon>Aspergillaceae</taxon>
        <taxon>Aspergillus</taxon>
        <taxon>Aspergillus subgen. Circumdati</taxon>
    </lineage>
</organism>
<evidence type="ECO:0000313" key="1">
    <source>
        <dbReference type="EMBL" id="KAE8386948.1"/>
    </source>
</evidence>
<dbReference type="AlphaFoldDB" id="A0A5N7BZE3"/>
<proteinExistence type="predicted"/>